<comment type="similarity">
    <text evidence="1">Belongs to the glycosyl hydrolase 25 family.</text>
</comment>
<dbReference type="GO" id="GO:0009253">
    <property type="term" value="P:peptidoglycan catabolic process"/>
    <property type="evidence" value="ECO:0007669"/>
    <property type="project" value="InterPro"/>
</dbReference>
<keyword evidence="5" id="KW-1185">Reference proteome</keyword>
<dbReference type="GO" id="GO:0016998">
    <property type="term" value="P:cell wall macromolecule catabolic process"/>
    <property type="evidence" value="ECO:0007669"/>
    <property type="project" value="InterPro"/>
</dbReference>
<evidence type="ECO:0000256" key="3">
    <source>
        <dbReference type="ARBA" id="ARBA00023295"/>
    </source>
</evidence>
<accession>A0A8J3FXV2</accession>
<name>A0A8J3FXV2_9PSEU</name>
<dbReference type="CDD" id="cd00599">
    <property type="entry name" value="GH25_muramidase"/>
    <property type="match status" value="1"/>
</dbReference>
<dbReference type="PANTHER" id="PTHR34135:SF2">
    <property type="entry name" value="LYSOZYME"/>
    <property type="match status" value="1"/>
</dbReference>
<dbReference type="SUPFAM" id="SSF51445">
    <property type="entry name" value="(Trans)glycosidases"/>
    <property type="match status" value="1"/>
</dbReference>
<dbReference type="Gene3D" id="3.20.20.80">
    <property type="entry name" value="Glycosidases"/>
    <property type="match status" value="1"/>
</dbReference>
<evidence type="ECO:0000313" key="5">
    <source>
        <dbReference type="Proteomes" id="UP000637578"/>
    </source>
</evidence>
<dbReference type="SMART" id="SM00641">
    <property type="entry name" value="Glyco_25"/>
    <property type="match status" value="1"/>
</dbReference>
<evidence type="ECO:0000313" key="4">
    <source>
        <dbReference type="EMBL" id="GGM76844.1"/>
    </source>
</evidence>
<dbReference type="InterPro" id="IPR018077">
    <property type="entry name" value="Glyco_hydro_fam25_subgr"/>
</dbReference>
<dbReference type="InterPro" id="IPR017853">
    <property type="entry name" value="GH"/>
</dbReference>
<dbReference type="Pfam" id="PF01183">
    <property type="entry name" value="Glyco_hydro_25"/>
    <property type="match status" value="1"/>
</dbReference>
<dbReference type="AlphaFoldDB" id="A0A8J3FXV2"/>
<reference evidence="4" key="2">
    <citation type="submission" date="2020-09" db="EMBL/GenBank/DDBJ databases">
        <authorList>
            <person name="Sun Q."/>
            <person name="Zhou Y."/>
        </authorList>
    </citation>
    <scope>NUCLEOTIDE SEQUENCE</scope>
    <source>
        <strain evidence="4">CGMCC 4.5737</strain>
    </source>
</reference>
<comment type="caution">
    <text evidence="4">The sequence shown here is derived from an EMBL/GenBank/DDBJ whole genome shotgun (WGS) entry which is preliminary data.</text>
</comment>
<evidence type="ECO:0000256" key="2">
    <source>
        <dbReference type="ARBA" id="ARBA00022801"/>
    </source>
</evidence>
<keyword evidence="3" id="KW-0326">Glycosidase</keyword>
<evidence type="ECO:0008006" key="6">
    <source>
        <dbReference type="Google" id="ProtNLM"/>
    </source>
</evidence>
<organism evidence="4 5">
    <name type="scientific">Longimycelium tulufanense</name>
    <dbReference type="NCBI Taxonomy" id="907463"/>
    <lineage>
        <taxon>Bacteria</taxon>
        <taxon>Bacillati</taxon>
        <taxon>Actinomycetota</taxon>
        <taxon>Actinomycetes</taxon>
        <taxon>Pseudonocardiales</taxon>
        <taxon>Pseudonocardiaceae</taxon>
        <taxon>Longimycelium</taxon>
    </lineage>
</organism>
<protein>
    <recommendedName>
        <fullName evidence="6">Lysozyme</fullName>
    </recommendedName>
</protein>
<evidence type="ECO:0000256" key="1">
    <source>
        <dbReference type="ARBA" id="ARBA00010646"/>
    </source>
</evidence>
<keyword evidence="2" id="KW-0378">Hydrolase</keyword>
<dbReference type="GO" id="GO:0003796">
    <property type="term" value="F:lysozyme activity"/>
    <property type="evidence" value="ECO:0007669"/>
    <property type="project" value="InterPro"/>
</dbReference>
<dbReference type="GO" id="GO:0016052">
    <property type="term" value="P:carbohydrate catabolic process"/>
    <property type="evidence" value="ECO:0007669"/>
    <property type="project" value="TreeGrafter"/>
</dbReference>
<dbReference type="PANTHER" id="PTHR34135">
    <property type="entry name" value="LYSOZYME"/>
    <property type="match status" value="1"/>
</dbReference>
<sequence>MARGIDVSSHQGHPNWAAVRGAGIEFAYIKATEGVGYLSPTLDSQYHGARAAGLVVGLYHFARPDTGNPPSAEADTFADQVLRLGAHGPGYLPPCLDIELTGENLRTWCGAFVARLRQRLGRHRVMVYASTNFLLGHLGEPWADANDIWWWVAHYGRPTGQPGHATPRVVMHQYTSTGQVPGIAGNVDMNALTPDQTLLSLTQDLENDMFTDDDRRRLQELYEWWQHGIEGIRHAGDHYLHLVRNSERTAALQAAVAGLTPTDPAAVAQALRPELSEVIRDVLGEDNTAQADTIVDKLAERLRRVERKG</sequence>
<dbReference type="InterPro" id="IPR002053">
    <property type="entry name" value="Glyco_hydro_25"/>
</dbReference>
<gene>
    <name evidence="4" type="ORF">GCM10012275_54380</name>
</gene>
<dbReference type="EMBL" id="BMMK01000038">
    <property type="protein sequence ID" value="GGM76844.1"/>
    <property type="molecule type" value="Genomic_DNA"/>
</dbReference>
<proteinExistence type="inferred from homology"/>
<dbReference type="RefSeq" id="WP_189061275.1">
    <property type="nucleotide sequence ID" value="NZ_BMMK01000038.1"/>
</dbReference>
<dbReference type="Proteomes" id="UP000637578">
    <property type="component" value="Unassembled WGS sequence"/>
</dbReference>
<reference evidence="4" key="1">
    <citation type="journal article" date="2014" name="Int. J. Syst. Evol. Microbiol.">
        <title>Complete genome sequence of Corynebacterium casei LMG S-19264T (=DSM 44701T), isolated from a smear-ripened cheese.</title>
        <authorList>
            <consortium name="US DOE Joint Genome Institute (JGI-PGF)"/>
            <person name="Walter F."/>
            <person name="Albersmeier A."/>
            <person name="Kalinowski J."/>
            <person name="Ruckert C."/>
        </authorList>
    </citation>
    <scope>NUCLEOTIDE SEQUENCE</scope>
    <source>
        <strain evidence="4">CGMCC 4.5737</strain>
    </source>
</reference>
<dbReference type="PROSITE" id="PS51904">
    <property type="entry name" value="GLYCOSYL_HYDROL_F25_2"/>
    <property type="match status" value="1"/>
</dbReference>